<dbReference type="PIRSF" id="PIRSF003073">
    <property type="entry name" value="DNAC_TnpB_IstB"/>
    <property type="match status" value="1"/>
</dbReference>
<dbReference type="PANTHER" id="PTHR30050:SF4">
    <property type="entry name" value="ATP-BINDING PROTEIN RV3427C IN INSERTION SEQUENCE-RELATED"/>
    <property type="match status" value="1"/>
</dbReference>
<dbReference type="SUPFAM" id="SSF52540">
    <property type="entry name" value="P-loop containing nucleoside triphosphate hydrolases"/>
    <property type="match status" value="1"/>
</dbReference>
<reference evidence="2 3" key="1">
    <citation type="submission" date="2023-07" db="EMBL/GenBank/DDBJ databases">
        <title>Sequencing the genomes of 1000 actinobacteria strains.</title>
        <authorList>
            <person name="Klenk H.-P."/>
        </authorList>
    </citation>
    <scope>NUCLEOTIDE SEQUENCE [LARGE SCALE GENOMIC DNA]</scope>
    <source>
        <strain evidence="2 3">DSM 20167</strain>
    </source>
</reference>
<comment type="caution">
    <text evidence="2">The sequence shown here is derived from an EMBL/GenBank/DDBJ whole genome shotgun (WGS) entry which is preliminary data.</text>
</comment>
<dbReference type="PANTHER" id="PTHR30050">
    <property type="entry name" value="CHROMOSOMAL REPLICATION INITIATOR PROTEIN DNAA"/>
    <property type="match status" value="1"/>
</dbReference>
<evidence type="ECO:0000259" key="1">
    <source>
        <dbReference type="Pfam" id="PF01695"/>
    </source>
</evidence>
<dbReference type="Pfam" id="PF01695">
    <property type="entry name" value="IstB_IS21"/>
    <property type="match status" value="1"/>
</dbReference>
<dbReference type="EMBL" id="JAVDYI010000001">
    <property type="protein sequence ID" value="MDR7359918.1"/>
    <property type="molecule type" value="Genomic_DNA"/>
</dbReference>
<dbReference type="InterPro" id="IPR028350">
    <property type="entry name" value="DNAC/IstB-like"/>
</dbReference>
<proteinExistence type="predicted"/>
<feature type="domain" description="IstB-like ATP-binding" evidence="1">
    <location>
        <begin position="10"/>
        <end position="246"/>
    </location>
</feature>
<name>A0ABU2BMN3_9MICC</name>
<sequence length="255" mass="28526">MFSPEAHEKFKALRITRLASKFEALANDEANHQLTAEELFHEAADDMLTERRSESIAKRSRQAGFPIPGASLAEIDYLEGRSINERSMNKYATHQWSADPMNLIVISPSGGGKTYLVCAIGNAACQSGHTVSYSRMDDLARQLVATRSDAIAHQDLLNKLTEVDLLVIDDFLTVGIDQNAASDLFAILADREHRLPTIIAAQTDPSYWVQALPDRVAADSIVNRLANNTRWILMGERDMRRTKHDQARASEDFWE</sequence>
<keyword evidence="3" id="KW-1185">Reference proteome</keyword>
<organism evidence="2 3">
    <name type="scientific">Paeniglutamicibacter sulfureus</name>
    <dbReference type="NCBI Taxonomy" id="43666"/>
    <lineage>
        <taxon>Bacteria</taxon>
        <taxon>Bacillati</taxon>
        <taxon>Actinomycetota</taxon>
        <taxon>Actinomycetes</taxon>
        <taxon>Micrococcales</taxon>
        <taxon>Micrococcaceae</taxon>
        <taxon>Paeniglutamicibacter</taxon>
    </lineage>
</organism>
<dbReference type="InterPro" id="IPR027417">
    <property type="entry name" value="P-loop_NTPase"/>
</dbReference>
<dbReference type="RefSeq" id="WP_310292549.1">
    <property type="nucleotide sequence ID" value="NZ_BAAAWO010000001.1"/>
</dbReference>
<dbReference type="InterPro" id="IPR002611">
    <property type="entry name" value="IstB_ATP-bd"/>
</dbReference>
<evidence type="ECO:0000313" key="2">
    <source>
        <dbReference type="EMBL" id="MDR7359918.1"/>
    </source>
</evidence>
<accession>A0ABU2BMN3</accession>
<protein>
    <submittedName>
        <fullName evidence="2">DNA replication protein DnaC</fullName>
    </submittedName>
</protein>
<gene>
    <name evidence="2" type="ORF">J2S64_003609</name>
</gene>
<dbReference type="Proteomes" id="UP001183817">
    <property type="component" value="Unassembled WGS sequence"/>
</dbReference>
<evidence type="ECO:0000313" key="3">
    <source>
        <dbReference type="Proteomes" id="UP001183817"/>
    </source>
</evidence>
<dbReference type="Gene3D" id="3.40.50.300">
    <property type="entry name" value="P-loop containing nucleotide triphosphate hydrolases"/>
    <property type="match status" value="1"/>
</dbReference>